<proteinExistence type="predicted"/>
<protein>
    <submittedName>
        <fullName evidence="2">Uncharacterized protein</fullName>
    </submittedName>
</protein>
<dbReference type="Proteomes" id="UP000234323">
    <property type="component" value="Unassembled WGS sequence"/>
</dbReference>
<comment type="caution">
    <text evidence="2">The sequence shown here is derived from an EMBL/GenBank/DDBJ whole genome shotgun (WGS) entry which is preliminary data.</text>
</comment>
<feature type="compositionally biased region" description="Basic residues" evidence="1">
    <location>
        <begin position="159"/>
        <end position="169"/>
    </location>
</feature>
<sequence length="205" mass="23074">MGNKNKNKKTLVKKPSSYIPTQEFVDKFIAAFTDILRHMLMAVEYHSKEEYTAKVTIKPLISGGDLVKPISLADTYPVGPTSEVFYGIISGIRLKAPKTLKIKSLTLIIDKGDKYLILFFESQKDLHEVLEIPQAWKMTESHSPFSKKKTKSNKDQKKNLKSLKGKKAVPKGSTSSNKSHDKPKKSNKVNDDTRSLLKLILNLLS</sequence>
<evidence type="ECO:0000256" key="1">
    <source>
        <dbReference type="SAM" id="MobiDB-lite"/>
    </source>
</evidence>
<evidence type="ECO:0000313" key="2">
    <source>
        <dbReference type="EMBL" id="PKY59731.1"/>
    </source>
</evidence>
<dbReference type="AlphaFoldDB" id="A0A2I1HLK4"/>
<reference evidence="2 3" key="1">
    <citation type="submission" date="2015-10" db="EMBL/GenBank/DDBJ databases">
        <title>Genome analyses suggest a sexual origin of heterokaryosis in a supposedly ancient asexual fungus.</title>
        <authorList>
            <person name="Ropars J."/>
            <person name="Sedzielewska K."/>
            <person name="Noel J."/>
            <person name="Charron P."/>
            <person name="Farinelli L."/>
            <person name="Marton T."/>
            <person name="Kruger M."/>
            <person name="Pelin A."/>
            <person name="Brachmann A."/>
            <person name="Corradi N."/>
        </authorList>
    </citation>
    <scope>NUCLEOTIDE SEQUENCE [LARGE SCALE GENOMIC DNA]</scope>
    <source>
        <strain evidence="2 3">A4</strain>
    </source>
</reference>
<organism evidence="2 3">
    <name type="scientific">Rhizophagus irregularis</name>
    <dbReference type="NCBI Taxonomy" id="588596"/>
    <lineage>
        <taxon>Eukaryota</taxon>
        <taxon>Fungi</taxon>
        <taxon>Fungi incertae sedis</taxon>
        <taxon>Mucoromycota</taxon>
        <taxon>Glomeromycotina</taxon>
        <taxon>Glomeromycetes</taxon>
        <taxon>Glomerales</taxon>
        <taxon>Glomeraceae</taxon>
        <taxon>Rhizophagus</taxon>
    </lineage>
</organism>
<accession>A0A2I1HLK4</accession>
<evidence type="ECO:0000313" key="3">
    <source>
        <dbReference type="Proteomes" id="UP000234323"/>
    </source>
</evidence>
<dbReference type="EMBL" id="LLXI01003732">
    <property type="protein sequence ID" value="PKY59731.1"/>
    <property type="molecule type" value="Genomic_DNA"/>
</dbReference>
<keyword evidence="3" id="KW-1185">Reference proteome</keyword>
<dbReference type="VEuPathDB" id="FungiDB:RhiirA1_402429"/>
<gene>
    <name evidence="2" type="ORF">RhiirA4_430631</name>
</gene>
<dbReference type="VEuPathDB" id="FungiDB:FUN_018163"/>
<feature type="region of interest" description="Disordered" evidence="1">
    <location>
        <begin position="141"/>
        <end position="191"/>
    </location>
</feature>
<name>A0A2I1HLK4_9GLOM</name>